<dbReference type="EMBL" id="UINC01224620">
    <property type="protein sequence ID" value="SVE54325.1"/>
    <property type="molecule type" value="Genomic_DNA"/>
</dbReference>
<feature type="non-terminal residue" evidence="1">
    <location>
        <position position="1"/>
    </location>
</feature>
<evidence type="ECO:0000313" key="1">
    <source>
        <dbReference type="EMBL" id="SVE54325.1"/>
    </source>
</evidence>
<accession>A0A383EDB3</accession>
<sequence length="46" mass="5059">VEKRAVWPVRCIARAILRVENSPVLDFGALVSCSCRSMSGPPDSER</sequence>
<reference evidence="1" key="1">
    <citation type="submission" date="2018-05" db="EMBL/GenBank/DDBJ databases">
        <authorList>
            <person name="Lanie J.A."/>
            <person name="Ng W.-L."/>
            <person name="Kazmierczak K.M."/>
            <person name="Andrzejewski T.M."/>
            <person name="Davidsen T.M."/>
            <person name="Wayne K.J."/>
            <person name="Tettelin H."/>
            <person name="Glass J.I."/>
            <person name="Rusch D."/>
            <person name="Podicherti R."/>
            <person name="Tsui H.-C.T."/>
            <person name="Winkler M.E."/>
        </authorList>
    </citation>
    <scope>NUCLEOTIDE SEQUENCE</scope>
</reference>
<proteinExistence type="predicted"/>
<dbReference type="AlphaFoldDB" id="A0A383EDB3"/>
<gene>
    <name evidence="1" type="ORF">METZ01_LOCUS507179</name>
</gene>
<protein>
    <submittedName>
        <fullName evidence="1">Uncharacterized protein</fullName>
    </submittedName>
</protein>
<organism evidence="1">
    <name type="scientific">marine metagenome</name>
    <dbReference type="NCBI Taxonomy" id="408172"/>
    <lineage>
        <taxon>unclassified sequences</taxon>
        <taxon>metagenomes</taxon>
        <taxon>ecological metagenomes</taxon>
    </lineage>
</organism>
<name>A0A383EDB3_9ZZZZ</name>